<sequence length="390" mass="41587">MRLPGNIGAALRAAAAYSMPFAVWRRPGGTDFEAVISCGATARRAVFGAGTAQPFFALNRFDSPDANISDAIVADIVVQGSALRYRSGETYASEPLDDAQDRIARAAAESAAAQPLLRAGAGAERPQQTGEAAYRDLVARATAAIGDGAFRKVVTSRAEARPLAADHDLLALLEALAAKLPEAFVALVHLPGEGAWLVGTPESLLSVRNNRVSTVALAGTQWAKEDTAAGDVCWPDKIIEEQALVGSYIRRAFEAGGIHEFDERGPRTVRAANLVHLRSEFEADIARNPRAALDTLLRKLHPTSAVLGMPKEPAHSFLLENEGYERGYYTGFLGPVGLDGATDLYVNLRTAQIIGDTAYLYVGGGIVGDSRPEVEWEETVQKTKTVGSIF</sequence>
<feature type="domain" description="Chorismate-utilising enzyme C-terminal" evidence="1">
    <location>
        <begin position="132"/>
        <end position="382"/>
    </location>
</feature>
<dbReference type="Pfam" id="PF00425">
    <property type="entry name" value="Chorismate_bind"/>
    <property type="match status" value="1"/>
</dbReference>
<reference evidence="2 3" key="1">
    <citation type="submission" date="2019-12" db="EMBL/GenBank/DDBJ databases">
        <title>Nitratireductor arenosus sp. nov., Isolated from sea sand, Jeju island, South Korea.</title>
        <authorList>
            <person name="Kim W."/>
        </authorList>
    </citation>
    <scope>NUCLEOTIDE SEQUENCE [LARGE SCALE GENOMIC DNA]</scope>
    <source>
        <strain evidence="2 3">CAU 1489</strain>
    </source>
</reference>
<keyword evidence="3" id="KW-1185">Reference proteome</keyword>
<dbReference type="PANTHER" id="PTHR42839">
    <property type="entry name" value="ISOCHORISMATE SYNTHASE ENTC"/>
    <property type="match status" value="1"/>
</dbReference>
<evidence type="ECO:0000313" key="2">
    <source>
        <dbReference type="EMBL" id="MVA99348.1"/>
    </source>
</evidence>
<name>A0A844QMU2_9HYPH</name>
<dbReference type="EMBL" id="WPHG01000005">
    <property type="protein sequence ID" value="MVA99348.1"/>
    <property type="molecule type" value="Genomic_DNA"/>
</dbReference>
<gene>
    <name evidence="2" type="ORF">GN330_19050</name>
</gene>
<dbReference type="InterPro" id="IPR005801">
    <property type="entry name" value="ADC_synthase"/>
</dbReference>
<proteinExistence type="predicted"/>
<protein>
    <submittedName>
        <fullName evidence="2">Isochorismate synthase</fullName>
    </submittedName>
</protein>
<dbReference type="Proteomes" id="UP000463224">
    <property type="component" value="Unassembled WGS sequence"/>
</dbReference>
<organism evidence="2 3">
    <name type="scientific">Nitratireductor arenosus</name>
    <dbReference type="NCBI Taxonomy" id="2682096"/>
    <lineage>
        <taxon>Bacteria</taxon>
        <taxon>Pseudomonadati</taxon>
        <taxon>Pseudomonadota</taxon>
        <taxon>Alphaproteobacteria</taxon>
        <taxon>Hyphomicrobiales</taxon>
        <taxon>Phyllobacteriaceae</taxon>
        <taxon>Nitratireductor</taxon>
    </lineage>
</organism>
<evidence type="ECO:0000259" key="1">
    <source>
        <dbReference type="Pfam" id="PF00425"/>
    </source>
</evidence>
<comment type="caution">
    <text evidence="2">The sequence shown here is derived from an EMBL/GenBank/DDBJ whole genome shotgun (WGS) entry which is preliminary data.</text>
</comment>
<dbReference type="RefSeq" id="WP_156714426.1">
    <property type="nucleotide sequence ID" value="NZ_WPHG01000005.1"/>
</dbReference>
<accession>A0A844QMU2</accession>
<dbReference type="InterPro" id="IPR015890">
    <property type="entry name" value="Chorismate_C"/>
</dbReference>
<dbReference type="SUPFAM" id="SSF56322">
    <property type="entry name" value="ADC synthase"/>
    <property type="match status" value="1"/>
</dbReference>
<dbReference type="Gene3D" id="3.60.120.10">
    <property type="entry name" value="Anthranilate synthase"/>
    <property type="match status" value="1"/>
</dbReference>
<evidence type="ECO:0000313" key="3">
    <source>
        <dbReference type="Proteomes" id="UP000463224"/>
    </source>
</evidence>
<dbReference type="PANTHER" id="PTHR42839:SF2">
    <property type="entry name" value="ISOCHORISMATE SYNTHASE ENTC"/>
    <property type="match status" value="1"/>
</dbReference>
<dbReference type="AlphaFoldDB" id="A0A844QMU2"/>